<dbReference type="EMBL" id="BK015259">
    <property type="protein sequence ID" value="DAD98311.1"/>
    <property type="molecule type" value="Genomic_DNA"/>
</dbReference>
<reference evidence="1" key="1">
    <citation type="journal article" date="2021" name="Proc. Natl. Acad. Sci. U.S.A.">
        <title>A Catalog of Tens of Thousands of Viruses from Human Metagenomes Reveals Hidden Associations with Chronic Diseases.</title>
        <authorList>
            <person name="Tisza M.J."/>
            <person name="Buck C.B."/>
        </authorList>
    </citation>
    <scope>NUCLEOTIDE SEQUENCE</scope>
    <source>
        <strain evidence="1">CtLhN17</strain>
    </source>
</reference>
<dbReference type="Gene3D" id="3.90.1340.10">
    <property type="entry name" value="Phage tail collar domain"/>
    <property type="match status" value="1"/>
</dbReference>
<proteinExistence type="predicted"/>
<dbReference type="InterPro" id="IPR037053">
    <property type="entry name" value="Phage_tail_collar_dom_sf"/>
</dbReference>
<accession>A0A8S5NV55</accession>
<protein>
    <submittedName>
        <fullName evidence="1">Tail fiber protein</fullName>
    </submittedName>
</protein>
<dbReference type="SUPFAM" id="SSF88874">
    <property type="entry name" value="Receptor-binding domain of short tail fibre protein gp12"/>
    <property type="match status" value="1"/>
</dbReference>
<evidence type="ECO:0000313" key="1">
    <source>
        <dbReference type="EMBL" id="DAD98311.1"/>
    </source>
</evidence>
<sequence>MLRIGQVESSSTVDGKYTDGNVAGGIAATRLRAAAFNAMQEELAHIVESTGVALDVDDTTQVLVALQKIFAGNSDSLGALAALVGAANKLPYFTGPKAAALADLTAFAREILAQTDAAGVLSKLGLGNTKYGAPLIGQLVEWPLQQMPHEIWPDMGQEYIPYMAQSFDPVKYPLLSQLHPTNVLPADMRGYGVRGWDKARGVDTGRALMSAQSSGAPNLTGTVSNMANILGIGTNGHALYAVSSGSSSTLKAGTDSGTYHIMLDASKESTEYQAITEVRVKNVAWNMIVRAK</sequence>
<name>A0A8S5NV55_9CAUD</name>
<organism evidence="1">
    <name type="scientific">Caudovirales sp. ctLhN17</name>
    <dbReference type="NCBI Taxonomy" id="2825764"/>
    <lineage>
        <taxon>Viruses</taxon>
        <taxon>Duplodnaviria</taxon>
        <taxon>Heunggongvirae</taxon>
        <taxon>Uroviricota</taxon>
        <taxon>Caudoviricetes</taxon>
    </lineage>
</organism>